<dbReference type="GO" id="GO:0140359">
    <property type="term" value="F:ABC-type transporter activity"/>
    <property type="evidence" value="ECO:0007669"/>
    <property type="project" value="InterPro"/>
</dbReference>
<evidence type="ECO:0000259" key="11">
    <source>
        <dbReference type="PROSITE" id="PS50893"/>
    </source>
</evidence>
<feature type="transmembrane region" description="Helical" evidence="10">
    <location>
        <begin position="416"/>
        <end position="436"/>
    </location>
</feature>
<dbReference type="CDD" id="cd03263">
    <property type="entry name" value="ABC_subfamily_A"/>
    <property type="match status" value="2"/>
</dbReference>
<evidence type="ECO:0000256" key="4">
    <source>
        <dbReference type="ARBA" id="ARBA00022692"/>
    </source>
</evidence>
<feature type="transmembrane region" description="Helical" evidence="10">
    <location>
        <begin position="339"/>
        <end position="362"/>
    </location>
</feature>
<feature type="transmembrane region" description="Helical" evidence="10">
    <location>
        <begin position="46"/>
        <end position="66"/>
    </location>
</feature>
<dbReference type="FunFam" id="3.40.50.300:FF:000335">
    <property type="entry name" value="ATP binding cassette subfamily A member 5"/>
    <property type="match status" value="1"/>
</dbReference>
<dbReference type="GO" id="GO:0016020">
    <property type="term" value="C:membrane"/>
    <property type="evidence" value="ECO:0007669"/>
    <property type="project" value="UniProtKB-SubCell"/>
</dbReference>
<feature type="transmembrane region" description="Helical" evidence="10">
    <location>
        <begin position="517"/>
        <end position="541"/>
    </location>
</feature>
<dbReference type="EMBL" id="HBDX01001295">
    <property type="protein sequence ID" value="CAD8220413.1"/>
    <property type="molecule type" value="Transcribed_RNA"/>
</dbReference>
<dbReference type="PANTHER" id="PTHR19229:SF36">
    <property type="entry name" value="ATP-BINDING CASSETTE SUB-FAMILY A MEMBER 2"/>
    <property type="match status" value="1"/>
</dbReference>
<dbReference type="GO" id="GO:0016887">
    <property type="term" value="F:ATP hydrolysis activity"/>
    <property type="evidence" value="ECO:0007669"/>
    <property type="project" value="InterPro"/>
</dbReference>
<feature type="domain" description="ABC transporter" evidence="11">
    <location>
        <begin position="1513"/>
        <end position="1753"/>
    </location>
</feature>
<dbReference type="FunFam" id="3.40.50.300:FF:000933">
    <property type="entry name" value="ABC transporter A family member 7"/>
    <property type="match status" value="1"/>
</dbReference>
<organism evidence="12">
    <name type="scientific">Ostreococcus sp. 'lucimarinus'</name>
    <dbReference type="NCBI Taxonomy" id="242159"/>
    <lineage>
        <taxon>Eukaryota</taxon>
        <taxon>Viridiplantae</taxon>
        <taxon>Chlorophyta</taxon>
        <taxon>Mamiellophyceae</taxon>
        <taxon>Mamiellales</taxon>
        <taxon>Bathycoccaceae</taxon>
        <taxon>Ostreococcus</taxon>
    </lineage>
</organism>
<sequence>MGDGDARASDGAMDDAVRGARARSVVRRGRQFRALMRKNYLLKTKGVLRCCTLCEILVPVIFLGLMCLPKALVPDSRTNDELSRPYALAGGIESVNQRTPRGFRFVVAPASAETLELGRRAYVHAMCLSERSIAKDRSYANDFEDGKKNLLNLMDDQVQASSNVATGVKSAFAALSYDVTAMTAACSDACLQSSSCVTSTWDAILDEVVVTKADEAAAMAYVASRPGEVFAYARFDSGGNVASTRAFAYTLRLNSTNVANEDKAVAAFMEDDFTGRWDSAYNTDDWAKYKSFAYAQNAFDAAIIDMKDGGSAYSVTLDTSLKPFPWLGFDYNVGGVIAAAFYGFVGSLAFQTNVVLVMKSIVVEKELRLREGMKMMGMSNTMFWWSWFFTHWLSAMISVVLITLVGIYPFSYTNQFIQFIFYTFWVASLTLWNFWISTFFSKSITATIVGCFAYVLTMVPSIAVRITQPEGSGAWILACIFPSGAMNMWGAALAILEVNKKGITMETFNEDVTLKGNVTCAGILGMVIFDCLFYAFLTFYFDAVWKTEYGTRQPPWFLFTRKYWCGDASKVIDDETLGMHEQESGDAVEPLTKQQMKSASVVVRGLTKKFGDEVTAVDNLSMTFVPGQVSGLLGHNGAGKTTTISVLTGMIERTSGRATIDGYDTKTQMREIRAGLGICPQFDVLWPTLTVREHLQLYAAFAGMQKEDVERELKQVVEEVALTEKIDANSKDLSGGMKRKLSLAIAFIGSPSVVFLDEPTSGMDPYSRRFTWDVIRKRAANCTVLLTTHFLDEADLLCDRVAIMSAGHLACIGSPLFLKSKFGTGYLLTFARHSRASSTQIASMTQHNSNAMLRVIQHFVPKAVVHSDVGAELSFSLPFESTGDFSALFKTLDEQIGNLGYASYGISCTTLEEVFLFLAHGVKAASTAQSKGKVVDLDAPVEEADECEDLDAKLVAGNRKDIRQTYAKGGALLRIQLKRLLWKRWLNWRRSMRSIFMQLLVPCLLVVLALYLTTLSFEPGSTISAKEISRKLLDNKKTLVTYSPSATEAVAVTTNLMTDTYALRSQYQPEISCMCNCLAKDQTITMSAMTCCAYNRTIESTCRVAALARLAGGTYCVKSPKGYDVQRDIVSMGLSCSAMMDDSIDSYLLDVQEPSVPCDMQPTGSPCDVLYVDEYDGTRYSHTLYGHQTALHGMPTVINNVNSAILRKRTSDSSASITTTIHWYPSAVNTLKEGDIEEPDNSGTTFIVSMFVVMGLAVLSAGISIFPVYERCNNSKHLQLVSGIDKRIYWLAHYVADAIQLVIPFAVIVVIFAGFNASYFQGQLGAITVLLGFFMLTSIPHAHYQGFWYTSEYYTFVGQIGTNTTVGVITTIAGIVTDALKDLNKETLLVSKIFNYTFPLIIPHFSFGKGLYDIAQNGLDKTRKIFREDCMCLVPVVPKGSFNVIADDLGYLIGTFFMWSALLFYKEYKENFASWMLMKRGNSQEVSPSVDEDEDVRAERERVLSGDIDGDGVIMDRLSKTYKGLSASSTKLAVRNLSVGLHRDQCFGLLGINGAGKTTTFKMLTGEFPPSAGDAIIQDRDGASHSVRTDLNDARRLMGYCPQFNGLQPNFTAREHIEFYAAIRGMPTEMIPRVTEDLLQRMGLTLYADRQAGTYSGGNKRKLSVALSLVGEPEVVFLDEPSTGMDPEARRFMWDVISSMMVGRTIVLTSHSMEECEALCNRIGIMVSGEFKCLGSLQHLKSRFSEGYSIDLRFSDGKGNAVMEALRAKHGDIGAEIVETHATEIKLRVMNPEMKLWRIFDAVEALKQSDDDGARIDDYSVSQTTLEQVFIRFAKEQTEEIHAAPGLQ</sequence>
<feature type="transmembrane region" description="Helical" evidence="10">
    <location>
        <begin position="1290"/>
        <end position="1313"/>
    </location>
</feature>
<dbReference type="Pfam" id="PF12698">
    <property type="entry name" value="ABC2_membrane_3"/>
    <property type="match status" value="2"/>
</dbReference>
<dbReference type="GO" id="GO:0005524">
    <property type="term" value="F:ATP binding"/>
    <property type="evidence" value="ECO:0007669"/>
    <property type="project" value="UniProtKB-KW"/>
</dbReference>
<dbReference type="SUPFAM" id="SSF52540">
    <property type="entry name" value="P-loop containing nucleoside triphosphate hydrolases"/>
    <property type="match status" value="2"/>
</dbReference>
<accession>A0A7R9T0B1</accession>
<keyword evidence="5" id="KW-0677">Repeat</keyword>
<protein>
    <recommendedName>
        <fullName evidence="11">ABC transporter domain-containing protein</fullName>
    </recommendedName>
</protein>
<feature type="transmembrane region" description="Helical" evidence="10">
    <location>
        <begin position="994"/>
        <end position="1012"/>
    </location>
</feature>
<dbReference type="InterPro" id="IPR013525">
    <property type="entry name" value="ABC2_TM"/>
</dbReference>
<evidence type="ECO:0000256" key="7">
    <source>
        <dbReference type="ARBA" id="ARBA00022840"/>
    </source>
</evidence>
<dbReference type="InterPro" id="IPR027417">
    <property type="entry name" value="P-loop_NTPase"/>
</dbReference>
<gene>
    <name evidence="12" type="ORF">OLUC0939_LOCUS1132</name>
</gene>
<evidence type="ECO:0000256" key="6">
    <source>
        <dbReference type="ARBA" id="ARBA00022741"/>
    </source>
</evidence>
<reference evidence="12" key="1">
    <citation type="submission" date="2021-01" db="EMBL/GenBank/DDBJ databases">
        <authorList>
            <person name="Corre E."/>
            <person name="Pelletier E."/>
            <person name="Niang G."/>
            <person name="Scheremetjew M."/>
            <person name="Finn R."/>
            <person name="Kale V."/>
            <person name="Holt S."/>
            <person name="Cochrane G."/>
            <person name="Meng A."/>
            <person name="Brown T."/>
            <person name="Cohen L."/>
        </authorList>
    </citation>
    <scope>NUCLEOTIDE SEQUENCE</scope>
    <source>
        <strain evidence="12">Clade-A-BCC118000</strain>
    </source>
</reference>
<dbReference type="Gene3D" id="3.40.50.300">
    <property type="entry name" value="P-loop containing nucleotide triphosphate hydrolases"/>
    <property type="match status" value="2"/>
</dbReference>
<feature type="transmembrane region" description="Helical" evidence="10">
    <location>
        <begin position="383"/>
        <end position="410"/>
    </location>
</feature>
<dbReference type="InterPro" id="IPR003439">
    <property type="entry name" value="ABC_transporter-like_ATP-bd"/>
</dbReference>
<feature type="transmembrane region" description="Helical" evidence="10">
    <location>
        <begin position="443"/>
        <end position="463"/>
    </location>
</feature>
<keyword evidence="7" id="KW-0067">ATP-binding</keyword>
<keyword evidence="8 10" id="KW-1133">Transmembrane helix</keyword>
<keyword evidence="4 10" id="KW-0812">Transmembrane</keyword>
<feature type="transmembrane region" description="Helical" evidence="10">
    <location>
        <begin position="475"/>
        <end position="496"/>
    </location>
</feature>
<name>A0A7R9T0B1_9CHLO</name>
<proteinExistence type="inferred from homology"/>
<dbReference type="InterPro" id="IPR017871">
    <property type="entry name" value="ABC_transporter-like_CS"/>
</dbReference>
<dbReference type="Pfam" id="PF00005">
    <property type="entry name" value="ABC_tran"/>
    <property type="match status" value="2"/>
</dbReference>
<evidence type="ECO:0000256" key="10">
    <source>
        <dbReference type="SAM" id="Phobius"/>
    </source>
</evidence>
<evidence type="ECO:0000313" key="12">
    <source>
        <dbReference type="EMBL" id="CAD8220413.1"/>
    </source>
</evidence>
<feature type="domain" description="ABC transporter" evidence="11">
    <location>
        <begin position="601"/>
        <end position="831"/>
    </location>
</feature>
<comment type="similarity">
    <text evidence="2">Belongs to the ABC transporter superfamily. ABCA family. CPR flippase (TC 3.A.1.211) subfamily.</text>
</comment>
<dbReference type="PROSITE" id="PS50893">
    <property type="entry name" value="ABC_TRANSPORTER_2"/>
    <property type="match status" value="2"/>
</dbReference>
<keyword evidence="9 10" id="KW-0472">Membrane</keyword>
<dbReference type="PROSITE" id="PS00211">
    <property type="entry name" value="ABC_TRANSPORTER_1"/>
    <property type="match status" value="2"/>
</dbReference>
<evidence type="ECO:0000256" key="8">
    <source>
        <dbReference type="ARBA" id="ARBA00022989"/>
    </source>
</evidence>
<dbReference type="GO" id="GO:0005319">
    <property type="term" value="F:lipid transporter activity"/>
    <property type="evidence" value="ECO:0007669"/>
    <property type="project" value="TreeGrafter"/>
</dbReference>
<evidence type="ECO:0000256" key="5">
    <source>
        <dbReference type="ARBA" id="ARBA00022737"/>
    </source>
</evidence>
<keyword evidence="3" id="KW-0813">Transport</keyword>
<feature type="transmembrane region" description="Helical" evidence="10">
    <location>
        <begin position="1319"/>
        <end position="1339"/>
    </location>
</feature>
<comment type="subcellular location">
    <subcellularLocation>
        <location evidence="1">Membrane</location>
        <topology evidence="1">Multi-pass membrane protein</topology>
    </subcellularLocation>
</comment>
<feature type="transmembrane region" description="Helical" evidence="10">
    <location>
        <begin position="1246"/>
        <end position="1269"/>
    </location>
</feature>
<evidence type="ECO:0000256" key="1">
    <source>
        <dbReference type="ARBA" id="ARBA00004141"/>
    </source>
</evidence>
<keyword evidence="6" id="KW-0547">Nucleotide-binding</keyword>
<evidence type="ECO:0000256" key="2">
    <source>
        <dbReference type="ARBA" id="ARBA00008526"/>
    </source>
</evidence>
<dbReference type="InterPro" id="IPR003593">
    <property type="entry name" value="AAA+_ATPase"/>
</dbReference>
<dbReference type="PANTHER" id="PTHR19229">
    <property type="entry name" value="ATP-BINDING CASSETTE TRANSPORTER SUBFAMILY A ABCA"/>
    <property type="match status" value="1"/>
</dbReference>
<dbReference type="SMART" id="SM00382">
    <property type="entry name" value="AAA"/>
    <property type="match status" value="2"/>
</dbReference>
<evidence type="ECO:0000256" key="9">
    <source>
        <dbReference type="ARBA" id="ARBA00023136"/>
    </source>
</evidence>
<dbReference type="InterPro" id="IPR026082">
    <property type="entry name" value="ABCA"/>
</dbReference>
<evidence type="ECO:0000256" key="3">
    <source>
        <dbReference type="ARBA" id="ARBA00022448"/>
    </source>
</evidence>